<evidence type="ECO:0000256" key="3">
    <source>
        <dbReference type="ARBA" id="ARBA00022884"/>
    </source>
</evidence>
<dbReference type="PANTHER" id="PTHR11760:SF19">
    <property type="entry name" value="SMALL RIBOSOMAL SUBUNIT PROTEIN US3C"/>
    <property type="match status" value="1"/>
</dbReference>
<keyword evidence="5 8" id="KW-0687">Ribonucleoprotein</keyword>
<evidence type="ECO:0000256" key="9">
    <source>
        <dbReference type="RuleBase" id="RU003624"/>
    </source>
</evidence>
<evidence type="ECO:0000313" key="11">
    <source>
        <dbReference type="EMBL" id="TES84259.1"/>
    </source>
</evidence>
<dbReference type="PROSITE" id="PS00548">
    <property type="entry name" value="RIBOSOMAL_S3"/>
    <property type="match status" value="1"/>
</dbReference>
<sequence length="227" mass="25536">MGQKVHPGSFRLGINKDWISRWYGEKDYAKLLHEDIKIRRFLSEKFKRANVSKILIERAINKVRVSIFAGRPGIIIGKGGETIEDTKEYLEKLIGGSKVFLNVQEVSRPDLDAQLVAERIAFQLQRRTSAKRAMREAISRIMELGARGVRIACKGRIAGAEIARKEWMKEGRVPLHTLRADIDYGIATAHTVYGCIGIKVWICKGEILRPLIQEESGNGIAAQKGQV</sequence>
<dbReference type="SUPFAM" id="SSF54821">
    <property type="entry name" value="Ribosomal protein S3 C-terminal domain"/>
    <property type="match status" value="1"/>
</dbReference>
<dbReference type="Pfam" id="PF00189">
    <property type="entry name" value="Ribosomal_S3_C"/>
    <property type="match status" value="1"/>
</dbReference>
<evidence type="ECO:0000256" key="6">
    <source>
        <dbReference type="ARBA" id="ARBA00024998"/>
    </source>
</evidence>
<evidence type="ECO:0000256" key="4">
    <source>
        <dbReference type="ARBA" id="ARBA00022980"/>
    </source>
</evidence>
<dbReference type="InterPro" id="IPR057258">
    <property type="entry name" value="Ribosomal_uS3"/>
</dbReference>
<reference evidence="11 12" key="1">
    <citation type="submission" date="2019-03" db="EMBL/GenBank/DDBJ databases">
        <title>Metabolic potential of uncultured bacteria and archaea associated with petroleum seepage in deep-sea sediments.</title>
        <authorList>
            <person name="Dong X."/>
            <person name="Hubert C."/>
        </authorList>
    </citation>
    <scope>NUCLEOTIDE SEQUENCE [LARGE SCALE GENOMIC DNA]</scope>
    <source>
        <strain evidence="11">E44_bin92</strain>
    </source>
</reference>
<evidence type="ECO:0000256" key="2">
    <source>
        <dbReference type="ARBA" id="ARBA00022730"/>
    </source>
</evidence>
<dbReference type="Pfam" id="PF07650">
    <property type="entry name" value="KH_2"/>
    <property type="match status" value="1"/>
</dbReference>
<keyword evidence="3 8" id="KW-0694">RNA-binding</keyword>
<dbReference type="NCBIfam" id="TIGR01009">
    <property type="entry name" value="rpsC_bact"/>
    <property type="match status" value="1"/>
</dbReference>
<dbReference type="InterPro" id="IPR015946">
    <property type="entry name" value="KH_dom-like_a/b"/>
</dbReference>
<dbReference type="FunFam" id="3.30.300.20:FF:000001">
    <property type="entry name" value="30S ribosomal protein S3"/>
    <property type="match status" value="1"/>
</dbReference>
<comment type="similarity">
    <text evidence="1 8 9">Belongs to the universal ribosomal protein uS3 family.</text>
</comment>
<dbReference type="InterPro" id="IPR009019">
    <property type="entry name" value="KH_sf_prok-type"/>
</dbReference>
<dbReference type="CDD" id="cd02412">
    <property type="entry name" value="KH-II_30S_S3"/>
    <property type="match status" value="1"/>
</dbReference>
<keyword evidence="2 8" id="KW-0699">rRNA-binding</keyword>
<feature type="domain" description="KH type-2" evidence="10">
    <location>
        <begin position="38"/>
        <end position="107"/>
    </location>
</feature>
<dbReference type="Gene3D" id="3.30.1140.32">
    <property type="entry name" value="Ribosomal protein S3, C-terminal domain"/>
    <property type="match status" value="1"/>
</dbReference>
<dbReference type="PANTHER" id="PTHR11760">
    <property type="entry name" value="30S/40S RIBOSOMAL PROTEIN S3"/>
    <property type="match status" value="1"/>
</dbReference>
<dbReference type="PROSITE" id="PS50823">
    <property type="entry name" value="KH_TYPE_2"/>
    <property type="match status" value="1"/>
</dbReference>
<evidence type="ECO:0000259" key="10">
    <source>
        <dbReference type="PROSITE" id="PS50823"/>
    </source>
</evidence>
<accession>A0A523QFR6</accession>
<evidence type="ECO:0000256" key="8">
    <source>
        <dbReference type="HAMAP-Rule" id="MF_01309"/>
    </source>
</evidence>
<dbReference type="InterPro" id="IPR001351">
    <property type="entry name" value="Ribosomal_uS3_C"/>
</dbReference>
<dbReference type="InterPro" id="IPR004044">
    <property type="entry name" value="KH_dom_type_2"/>
</dbReference>
<keyword evidence="4 8" id="KW-0689">Ribosomal protein</keyword>
<dbReference type="InterPro" id="IPR036419">
    <property type="entry name" value="Ribosomal_S3_C_sf"/>
</dbReference>
<dbReference type="Proteomes" id="UP000320781">
    <property type="component" value="Unassembled WGS sequence"/>
</dbReference>
<comment type="function">
    <text evidence="6 8">Binds the lower part of the 30S subunit head. Binds mRNA in the 70S ribosome, positioning it for translation.</text>
</comment>
<dbReference type="HAMAP" id="MF_01309_B">
    <property type="entry name" value="Ribosomal_uS3_B"/>
    <property type="match status" value="1"/>
</dbReference>
<dbReference type="Gene3D" id="3.30.300.20">
    <property type="match status" value="1"/>
</dbReference>
<dbReference type="InterPro" id="IPR005704">
    <property type="entry name" value="Ribosomal_uS3_bac-typ"/>
</dbReference>
<name>A0A523QFR6_UNCAE</name>
<comment type="subunit">
    <text evidence="8">Part of the 30S ribosomal subunit. Forms a tight complex with proteins S10 and S14.</text>
</comment>
<evidence type="ECO:0000256" key="7">
    <source>
        <dbReference type="ARBA" id="ARBA00035257"/>
    </source>
</evidence>
<dbReference type="GO" id="GO:0006412">
    <property type="term" value="P:translation"/>
    <property type="evidence" value="ECO:0007669"/>
    <property type="project" value="UniProtKB-UniRule"/>
</dbReference>
<dbReference type="SUPFAM" id="SSF54814">
    <property type="entry name" value="Prokaryotic type KH domain (KH-domain type II)"/>
    <property type="match status" value="1"/>
</dbReference>
<comment type="caution">
    <text evidence="11">The sequence shown here is derived from an EMBL/GenBank/DDBJ whole genome shotgun (WGS) entry which is preliminary data.</text>
</comment>
<dbReference type="GO" id="GO:0019843">
    <property type="term" value="F:rRNA binding"/>
    <property type="evidence" value="ECO:0007669"/>
    <property type="project" value="UniProtKB-UniRule"/>
</dbReference>
<gene>
    <name evidence="8 11" type="primary">rpsC</name>
    <name evidence="11" type="ORF">E3J95_07015</name>
</gene>
<evidence type="ECO:0000313" key="12">
    <source>
        <dbReference type="Proteomes" id="UP000320781"/>
    </source>
</evidence>
<dbReference type="GO" id="GO:0022627">
    <property type="term" value="C:cytosolic small ribosomal subunit"/>
    <property type="evidence" value="ECO:0007669"/>
    <property type="project" value="TreeGrafter"/>
</dbReference>
<evidence type="ECO:0000256" key="5">
    <source>
        <dbReference type="ARBA" id="ARBA00023274"/>
    </source>
</evidence>
<dbReference type="InterPro" id="IPR018280">
    <property type="entry name" value="Ribosomal_uS3_CS"/>
</dbReference>
<dbReference type="GO" id="GO:0003735">
    <property type="term" value="F:structural constituent of ribosome"/>
    <property type="evidence" value="ECO:0007669"/>
    <property type="project" value="InterPro"/>
</dbReference>
<dbReference type="EMBL" id="SOKU01000341">
    <property type="protein sequence ID" value="TES84259.1"/>
    <property type="molecule type" value="Genomic_DNA"/>
</dbReference>
<dbReference type="GO" id="GO:0003729">
    <property type="term" value="F:mRNA binding"/>
    <property type="evidence" value="ECO:0007669"/>
    <property type="project" value="UniProtKB-UniRule"/>
</dbReference>
<dbReference type="SMART" id="SM00322">
    <property type="entry name" value="KH"/>
    <property type="match status" value="1"/>
</dbReference>
<dbReference type="AlphaFoldDB" id="A0A523QFR6"/>
<organism evidence="11 12">
    <name type="scientific">Aerophobetes bacterium</name>
    <dbReference type="NCBI Taxonomy" id="2030807"/>
    <lineage>
        <taxon>Bacteria</taxon>
        <taxon>Candidatus Aerophobota</taxon>
    </lineage>
</organism>
<evidence type="ECO:0000256" key="1">
    <source>
        <dbReference type="ARBA" id="ARBA00010761"/>
    </source>
</evidence>
<dbReference type="InterPro" id="IPR004087">
    <property type="entry name" value="KH_dom"/>
</dbReference>
<proteinExistence type="inferred from homology"/>
<protein>
    <recommendedName>
        <fullName evidence="7 8">Small ribosomal subunit protein uS3</fullName>
    </recommendedName>
</protein>